<dbReference type="InterPro" id="IPR001139">
    <property type="entry name" value="Glyco_hydro_30"/>
</dbReference>
<dbReference type="Pfam" id="PF02055">
    <property type="entry name" value="Glyco_hydro_30"/>
    <property type="match status" value="1"/>
</dbReference>
<accession>A0A376J3Z2</accession>
<name>A0A376J3Z2_9FLAO</name>
<keyword evidence="3 4" id="KW-0378">Hydrolase</keyword>
<dbReference type="PANTHER" id="PTHR11069">
    <property type="entry name" value="GLUCOSYLCERAMIDASE"/>
    <property type="match status" value="1"/>
</dbReference>
<comment type="similarity">
    <text evidence="1 4">Belongs to the glycosyl hydrolase 30 family.</text>
</comment>
<feature type="domain" description="Glycosyl hydrolase family 30 TIM-barrel" evidence="6">
    <location>
        <begin position="82"/>
        <end position="420"/>
    </location>
</feature>
<protein>
    <submittedName>
        <fullName evidence="8">O-Glycosyl hydrolase</fullName>
    </submittedName>
</protein>
<feature type="chain" id="PRO_5016921248" evidence="5">
    <location>
        <begin position="24"/>
        <end position="486"/>
    </location>
</feature>
<evidence type="ECO:0000259" key="7">
    <source>
        <dbReference type="Pfam" id="PF17189"/>
    </source>
</evidence>
<dbReference type="GO" id="GO:0006680">
    <property type="term" value="P:glucosylceramide catabolic process"/>
    <property type="evidence" value="ECO:0007669"/>
    <property type="project" value="TreeGrafter"/>
</dbReference>
<evidence type="ECO:0000256" key="5">
    <source>
        <dbReference type="SAM" id="SignalP"/>
    </source>
</evidence>
<evidence type="ECO:0000256" key="3">
    <source>
        <dbReference type="ARBA" id="ARBA00022801"/>
    </source>
</evidence>
<evidence type="ECO:0000256" key="4">
    <source>
        <dbReference type="RuleBase" id="RU361188"/>
    </source>
</evidence>
<feature type="signal peptide" evidence="5">
    <location>
        <begin position="1"/>
        <end position="23"/>
    </location>
</feature>
<gene>
    <name evidence="8" type="ORF">NCTC13456_03573</name>
</gene>
<dbReference type="Proteomes" id="UP000254737">
    <property type="component" value="Unassembled WGS sequence"/>
</dbReference>
<dbReference type="PANTHER" id="PTHR11069:SF23">
    <property type="entry name" value="LYSOSOMAL ACID GLUCOSYLCERAMIDASE"/>
    <property type="match status" value="1"/>
</dbReference>
<proteinExistence type="inferred from homology"/>
<evidence type="ECO:0000256" key="2">
    <source>
        <dbReference type="ARBA" id="ARBA00022729"/>
    </source>
</evidence>
<dbReference type="PRINTS" id="PR00843">
    <property type="entry name" value="GLHYDRLASE30"/>
</dbReference>
<evidence type="ECO:0000256" key="1">
    <source>
        <dbReference type="ARBA" id="ARBA00005382"/>
    </source>
</evidence>
<dbReference type="EMBL" id="UFXS01000002">
    <property type="protein sequence ID" value="STE54911.1"/>
    <property type="molecule type" value="Genomic_DNA"/>
</dbReference>
<evidence type="ECO:0000259" key="6">
    <source>
        <dbReference type="Pfam" id="PF02055"/>
    </source>
</evidence>
<dbReference type="InterPro" id="IPR033452">
    <property type="entry name" value="GH30_C"/>
</dbReference>
<dbReference type="GO" id="GO:0004348">
    <property type="term" value="F:glucosylceramidase activity"/>
    <property type="evidence" value="ECO:0007669"/>
    <property type="project" value="InterPro"/>
</dbReference>
<feature type="domain" description="Glycosyl hydrolase family 30 beta sandwich" evidence="7">
    <location>
        <begin position="423"/>
        <end position="483"/>
    </location>
</feature>
<dbReference type="InterPro" id="IPR013780">
    <property type="entry name" value="Glyco_hydro_b"/>
</dbReference>
<dbReference type="Pfam" id="PF17189">
    <property type="entry name" value="Glyco_hydro_30C"/>
    <property type="match status" value="1"/>
</dbReference>
<reference evidence="8 9" key="1">
    <citation type="submission" date="2018-06" db="EMBL/GenBank/DDBJ databases">
        <authorList>
            <consortium name="Pathogen Informatics"/>
            <person name="Doyle S."/>
        </authorList>
    </citation>
    <scope>NUCLEOTIDE SEQUENCE [LARGE SCALE GENOMIC DNA]</scope>
    <source>
        <strain evidence="8 9">NCTC13456</strain>
    </source>
</reference>
<organism evidence="8 9">
    <name type="scientific">Empedobacter falsenii</name>
    <dbReference type="NCBI Taxonomy" id="343874"/>
    <lineage>
        <taxon>Bacteria</taxon>
        <taxon>Pseudomonadati</taxon>
        <taxon>Bacteroidota</taxon>
        <taxon>Flavobacteriia</taxon>
        <taxon>Flavobacteriales</taxon>
        <taxon>Weeksellaceae</taxon>
        <taxon>Empedobacter</taxon>
    </lineage>
</organism>
<keyword evidence="4" id="KW-0326">Glycosidase</keyword>
<dbReference type="Gene3D" id="3.20.20.80">
    <property type="entry name" value="Glycosidases"/>
    <property type="match status" value="1"/>
</dbReference>
<dbReference type="GO" id="GO:0016020">
    <property type="term" value="C:membrane"/>
    <property type="evidence" value="ECO:0007669"/>
    <property type="project" value="GOC"/>
</dbReference>
<dbReference type="STRING" id="343874.GCA_000805695_03326"/>
<sequence length="486" mass="56006">MKKKSIYNIQLLLALFSSSIAFSQQNFNLKQKKIEVYSTVKATKERLSKSNQKYSVTDFNQPKETDPCIFVDPIHSFQNYVGIGGAITDASAETFAKLPKTKQQEIINAYFDKEKGSGYNLLRTTINSSDFSSESYTYVKDHDKDLKTFSIAHDLKYKIPMIKEAQKKIDKKEFTFYASPWSPPAWMKDNNSMLKGGSLLPEYYQTWANYFVKFVNAYEKLGMPIWGVSIQNEPMAVQTWESCIYTAEQERDFLKNYLGPTFHKNGFQDKKIIVWDHNRDLIYQRASTILNDPEAAKYVWGVGFHWYETWNGNQNLYDNVGLVNKTFPNVNLIFTEGCKEKFKFEDIYEWYLGEMYGRAMINDFNNGTTAWTDWNILLDETGGPNHVGNFCFAPIIADTRTNEVHYTNAYYYMGHFSRFIRPGAKRIAASSNRSDLLTTSFVNENGKIVVVVMNQSSKPMDYSLWIQGQAVKMNAEANSIKSIIIS</sequence>
<keyword evidence="2 5" id="KW-0732">Signal</keyword>
<dbReference type="InterPro" id="IPR017853">
    <property type="entry name" value="GH"/>
</dbReference>
<dbReference type="AlphaFoldDB" id="A0A376J3Z2"/>
<evidence type="ECO:0000313" key="9">
    <source>
        <dbReference type="Proteomes" id="UP000254737"/>
    </source>
</evidence>
<evidence type="ECO:0000313" key="8">
    <source>
        <dbReference type="EMBL" id="STE54911.1"/>
    </source>
</evidence>
<dbReference type="Gene3D" id="2.60.40.1180">
    <property type="entry name" value="Golgi alpha-mannosidase II"/>
    <property type="match status" value="1"/>
</dbReference>
<dbReference type="InterPro" id="IPR033453">
    <property type="entry name" value="Glyco_hydro_30_TIM-barrel"/>
</dbReference>
<dbReference type="SUPFAM" id="SSF51445">
    <property type="entry name" value="(Trans)glycosidases"/>
    <property type="match status" value="1"/>
</dbReference>
<dbReference type="RefSeq" id="WP_115002311.1">
    <property type="nucleotide sequence ID" value="NZ_UFXS01000002.1"/>
</dbReference>